<dbReference type="Proteomes" id="UP000053477">
    <property type="component" value="Unassembled WGS sequence"/>
</dbReference>
<proteinExistence type="predicted"/>
<protein>
    <submittedName>
        <fullName evidence="2">Uncharacterized protein</fullName>
    </submittedName>
</protein>
<reference evidence="2 3" key="1">
    <citation type="submission" date="2015-04" db="EMBL/GenBank/DDBJ databases">
        <title>Complete genome sequence of Schizopora paradoxa KUC8140, a cosmopolitan wood degrader in East Asia.</title>
        <authorList>
            <consortium name="DOE Joint Genome Institute"/>
            <person name="Min B."/>
            <person name="Park H."/>
            <person name="Jang Y."/>
            <person name="Kim J.-J."/>
            <person name="Kim K.H."/>
            <person name="Pangilinan J."/>
            <person name="Lipzen A."/>
            <person name="Riley R."/>
            <person name="Grigoriev I.V."/>
            <person name="Spatafora J.W."/>
            <person name="Choi I.-G."/>
        </authorList>
    </citation>
    <scope>NUCLEOTIDE SEQUENCE [LARGE SCALE GENOMIC DNA]</scope>
    <source>
        <strain evidence="2 3">KUC8140</strain>
    </source>
</reference>
<keyword evidence="3" id="KW-1185">Reference proteome</keyword>
<evidence type="ECO:0000313" key="2">
    <source>
        <dbReference type="EMBL" id="KLO04290.1"/>
    </source>
</evidence>
<feature type="compositionally biased region" description="Polar residues" evidence="1">
    <location>
        <begin position="65"/>
        <end position="79"/>
    </location>
</feature>
<evidence type="ECO:0000313" key="3">
    <source>
        <dbReference type="Proteomes" id="UP000053477"/>
    </source>
</evidence>
<feature type="region of interest" description="Disordered" evidence="1">
    <location>
        <begin position="370"/>
        <end position="393"/>
    </location>
</feature>
<feature type="region of interest" description="Disordered" evidence="1">
    <location>
        <begin position="273"/>
        <end position="292"/>
    </location>
</feature>
<gene>
    <name evidence="2" type="ORF">SCHPADRAFT_1003341</name>
</gene>
<name>A0A0H2QXE7_9AGAM</name>
<evidence type="ECO:0000256" key="1">
    <source>
        <dbReference type="SAM" id="MobiDB-lite"/>
    </source>
</evidence>
<feature type="compositionally biased region" description="Basic and acidic residues" evidence="1">
    <location>
        <begin position="340"/>
        <end position="349"/>
    </location>
</feature>
<dbReference type="AlphaFoldDB" id="A0A0H2QXE7"/>
<dbReference type="STRING" id="27342.A0A0H2QXE7"/>
<dbReference type="EMBL" id="KQ086608">
    <property type="protein sequence ID" value="KLO04290.1"/>
    <property type="molecule type" value="Genomic_DNA"/>
</dbReference>
<dbReference type="InParanoid" id="A0A0H2QXE7"/>
<sequence>MNEGVHDAKSTGDDIESILLSDKFCDRLTASIKKGLEPHLSKIERLCEAMEDDAGKTSSKKSHSTEAASRSKNDTSSPSKARRLGQYERSSGPRDKRKTKANEMLNEFLRKYKVLIDSRKETPIFVTKEALDLFSEEGDTAGPRLSDDGLAMEWTKKFESSEWNKRAFFILMIAFMKQLKDKKVFVQGVTTRVWILQRIKEKLRKTNSEVLLDSEARDAFFEKRKTMQGRSDRRVARHEARERTAKFMSGINSGVSREEASKWEKASIVLESMTSRAGSEDETDEEETRARGSRVVRRMNQPFLNLKISNLMRTVDTYQRYQLDLSASDQRGGRPIPRITEAKRNDPRKPMAGLPVNFYDEVWLQSQSEEYKEGLDMQPDKDIPSIDLYRRKT</sequence>
<accession>A0A0H2QXE7</accession>
<feature type="region of interest" description="Disordered" evidence="1">
    <location>
        <begin position="54"/>
        <end position="100"/>
    </location>
</feature>
<organism evidence="2 3">
    <name type="scientific">Schizopora paradoxa</name>
    <dbReference type="NCBI Taxonomy" id="27342"/>
    <lineage>
        <taxon>Eukaryota</taxon>
        <taxon>Fungi</taxon>
        <taxon>Dikarya</taxon>
        <taxon>Basidiomycota</taxon>
        <taxon>Agaricomycotina</taxon>
        <taxon>Agaricomycetes</taxon>
        <taxon>Hymenochaetales</taxon>
        <taxon>Schizoporaceae</taxon>
        <taxon>Schizopora</taxon>
    </lineage>
</organism>
<feature type="region of interest" description="Disordered" evidence="1">
    <location>
        <begin position="328"/>
        <end position="353"/>
    </location>
</feature>
<dbReference type="OrthoDB" id="3269326at2759"/>